<dbReference type="Pfam" id="PF00734">
    <property type="entry name" value="CBM_1"/>
    <property type="match status" value="1"/>
</dbReference>
<evidence type="ECO:0000256" key="7">
    <source>
        <dbReference type="ARBA" id="ARBA00023295"/>
    </source>
</evidence>
<comment type="similarity">
    <text evidence="2 8">Belongs to the glycosyl hydrolase 27 family.</text>
</comment>
<dbReference type="EMBL" id="MNBE01000304">
    <property type="protein sequence ID" value="OKP11107.1"/>
    <property type="molecule type" value="Genomic_DNA"/>
</dbReference>
<name>A0A1Q5UF62_9EURO</name>
<dbReference type="GO" id="GO:0030248">
    <property type="term" value="F:cellulose binding"/>
    <property type="evidence" value="ECO:0007669"/>
    <property type="project" value="InterPro"/>
</dbReference>
<dbReference type="Proteomes" id="UP000186955">
    <property type="component" value="Unassembled WGS sequence"/>
</dbReference>
<organism evidence="11 12">
    <name type="scientific">Penicillium subrubescens</name>
    <dbReference type="NCBI Taxonomy" id="1316194"/>
    <lineage>
        <taxon>Eukaryota</taxon>
        <taxon>Fungi</taxon>
        <taxon>Dikarya</taxon>
        <taxon>Ascomycota</taxon>
        <taxon>Pezizomycotina</taxon>
        <taxon>Eurotiomycetes</taxon>
        <taxon>Eurotiomycetidae</taxon>
        <taxon>Eurotiales</taxon>
        <taxon>Aspergillaceae</taxon>
        <taxon>Penicillium</taxon>
    </lineage>
</organism>
<dbReference type="Pfam" id="PF17801">
    <property type="entry name" value="Melibiase_C"/>
    <property type="match status" value="1"/>
</dbReference>
<evidence type="ECO:0000313" key="11">
    <source>
        <dbReference type="EMBL" id="OKP11107.1"/>
    </source>
</evidence>
<evidence type="ECO:0000256" key="4">
    <source>
        <dbReference type="ARBA" id="ARBA00022729"/>
    </source>
</evidence>
<keyword evidence="7 8" id="KW-0326">Glycosidase</keyword>
<proteinExistence type="inferred from homology"/>
<dbReference type="AlphaFoldDB" id="A0A1Q5UF62"/>
<keyword evidence="4" id="KW-0732">Signal</keyword>
<dbReference type="InterPro" id="IPR013780">
    <property type="entry name" value="Glyco_hydro_b"/>
</dbReference>
<evidence type="ECO:0000256" key="5">
    <source>
        <dbReference type="ARBA" id="ARBA00022801"/>
    </source>
</evidence>
<feature type="region of interest" description="Disordered" evidence="9">
    <location>
        <begin position="235"/>
        <end position="257"/>
    </location>
</feature>
<dbReference type="InterPro" id="IPR000254">
    <property type="entry name" value="CBD"/>
</dbReference>
<dbReference type="InterPro" id="IPR002241">
    <property type="entry name" value="Glyco_hydro_27"/>
</dbReference>
<evidence type="ECO:0000256" key="1">
    <source>
        <dbReference type="ARBA" id="ARBA00001255"/>
    </source>
</evidence>
<comment type="caution">
    <text evidence="11">The sequence shown here is derived from an EMBL/GenBank/DDBJ whole genome shotgun (WGS) entry which is preliminary data.</text>
</comment>
<dbReference type="SUPFAM" id="SSF51445">
    <property type="entry name" value="(Trans)glycosidases"/>
    <property type="match status" value="1"/>
</dbReference>
<evidence type="ECO:0000256" key="2">
    <source>
        <dbReference type="ARBA" id="ARBA00009743"/>
    </source>
</evidence>
<evidence type="ECO:0000256" key="6">
    <source>
        <dbReference type="ARBA" id="ARBA00023157"/>
    </source>
</evidence>
<reference evidence="11 12" key="1">
    <citation type="submission" date="2016-10" db="EMBL/GenBank/DDBJ databases">
        <title>Genome sequence of the ascomycete fungus Penicillium subrubescens.</title>
        <authorList>
            <person name="De Vries R.P."/>
            <person name="Peng M."/>
            <person name="Dilokpimol A."/>
            <person name="Hilden K."/>
            <person name="Makela M.R."/>
            <person name="Grigoriev I."/>
            <person name="Riley R."/>
            <person name="Granchi Z."/>
        </authorList>
    </citation>
    <scope>NUCLEOTIDE SEQUENCE [LARGE SCALE GENOMIC DNA]</scope>
    <source>
        <strain evidence="11 12">CBS 132785</strain>
    </source>
</reference>
<dbReference type="STRING" id="1316194.A0A1Q5UF62"/>
<evidence type="ECO:0000256" key="3">
    <source>
        <dbReference type="ARBA" id="ARBA00012755"/>
    </source>
</evidence>
<feature type="domain" description="CBM1" evidence="10">
    <location>
        <begin position="249"/>
        <end position="281"/>
    </location>
</feature>
<dbReference type="Pfam" id="PF16499">
    <property type="entry name" value="Melibiase_2"/>
    <property type="match status" value="1"/>
</dbReference>
<dbReference type="SUPFAM" id="SSF51011">
    <property type="entry name" value="Glycosyl hydrolase domain"/>
    <property type="match status" value="1"/>
</dbReference>
<dbReference type="PANTHER" id="PTHR11452:SF75">
    <property type="entry name" value="ALPHA-GALACTOSIDASE MEL1"/>
    <property type="match status" value="1"/>
</dbReference>
<evidence type="ECO:0000313" key="12">
    <source>
        <dbReference type="Proteomes" id="UP000186955"/>
    </source>
</evidence>
<dbReference type="PRINTS" id="PR00740">
    <property type="entry name" value="GLHYDRLASE27"/>
</dbReference>
<keyword evidence="6 8" id="KW-1015">Disulfide bond</keyword>
<dbReference type="InterPro" id="IPR013785">
    <property type="entry name" value="Aldolase_TIM"/>
</dbReference>
<dbReference type="InterPro" id="IPR035971">
    <property type="entry name" value="CBD_sf"/>
</dbReference>
<evidence type="ECO:0000256" key="9">
    <source>
        <dbReference type="SAM" id="MobiDB-lite"/>
    </source>
</evidence>
<dbReference type="GO" id="GO:0005576">
    <property type="term" value="C:extracellular region"/>
    <property type="evidence" value="ECO:0007669"/>
    <property type="project" value="InterPro"/>
</dbReference>
<dbReference type="GO" id="GO:0005975">
    <property type="term" value="P:carbohydrate metabolic process"/>
    <property type="evidence" value="ECO:0007669"/>
    <property type="project" value="InterPro"/>
</dbReference>
<dbReference type="Gene3D" id="3.20.20.70">
    <property type="entry name" value="Aldolase class I"/>
    <property type="match status" value="1"/>
</dbReference>
<dbReference type="EC" id="3.2.1.22" evidence="3 8"/>
<dbReference type="GO" id="GO:0004557">
    <property type="term" value="F:alpha-galactosidase activity"/>
    <property type="evidence" value="ECO:0007669"/>
    <property type="project" value="UniProtKB-EC"/>
</dbReference>
<keyword evidence="5 8" id="KW-0378">Hydrolase</keyword>
<dbReference type="SUPFAM" id="SSF57180">
    <property type="entry name" value="Cellulose-binding domain"/>
    <property type="match status" value="1"/>
</dbReference>
<feature type="compositionally biased region" description="Low complexity" evidence="9">
    <location>
        <begin position="235"/>
        <end position="247"/>
    </location>
</feature>
<dbReference type="InterPro" id="IPR041233">
    <property type="entry name" value="Melibiase_C"/>
</dbReference>
<dbReference type="Gene3D" id="2.60.40.1180">
    <property type="entry name" value="Golgi alpha-mannosidase II"/>
    <property type="match status" value="1"/>
</dbReference>
<protein>
    <recommendedName>
        <fullName evidence="3 8">Alpha-galactosidase</fullName>
        <ecNumber evidence="3 8">3.2.1.22</ecNumber>
    </recommendedName>
    <alternativeName>
        <fullName evidence="8">Melibiase</fullName>
    </alternativeName>
</protein>
<comment type="catalytic activity">
    <reaction evidence="1 8">
        <text>Hydrolysis of terminal, non-reducing alpha-D-galactose residues in alpha-D-galactosides, including galactose oligosaccharides, galactomannans and galactolipids.</text>
        <dbReference type="EC" id="3.2.1.22"/>
    </reaction>
</comment>
<keyword evidence="12" id="KW-1185">Reference proteome</keyword>
<dbReference type="PANTHER" id="PTHR11452">
    <property type="entry name" value="ALPHA-GALACTOSIDASE/ALPHA-N-ACETYLGALACTOSAMINIDASE"/>
    <property type="match status" value="1"/>
</dbReference>
<sequence>MSMQATISGYSAKGGWNDLDMLEVGNGGMTDSEYVAHFSMWSTAKSPLIMGNDMSKLTASGYSILANAAIIAVNQDPLGVAATYRWTRNNVQLWSGPLVSTTGSSTNDVVVVLFNNAGSAITASANLSDIFGSSNVPSSQFEIRDLWASRLSDSQAQAIMNDGAAAHASWLYNATAQSYSTGLAQGNSMLLGGIVGTVSGASGTISQSIPATGCRVFRLRAISGSSTTTITATTTTTTMSSTTTSSTQPQQTKWGQCGGQGWTGPTQCVSPSTCQMQNRKR</sequence>
<evidence type="ECO:0000259" key="10">
    <source>
        <dbReference type="PROSITE" id="PS51164"/>
    </source>
</evidence>
<dbReference type="SMART" id="SM00236">
    <property type="entry name" value="fCBD"/>
    <property type="match status" value="1"/>
</dbReference>
<dbReference type="PROSITE" id="PS51164">
    <property type="entry name" value="CBM1_2"/>
    <property type="match status" value="1"/>
</dbReference>
<accession>A0A1Q5UF62</accession>
<evidence type="ECO:0000256" key="8">
    <source>
        <dbReference type="RuleBase" id="RU361168"/>
    </source>
</evidence>
<dbReference type="InterPro" id="IPR017853">
    <property type="entry name" value="GH"/>
</dbReference>
<gene>
    <name evidence="11" type="ORF">PENSUB_3477</name>
</gene>